<dbReference type="Proteomes" id="UP000286402">
    <property type="component" value="Unassembled WGS sequence"/>
</dbReference>
<organism evidence="1 2">
    <name type="scientific">Sphingobacterium siyangense</name>
    <dbReference type="NCBI Taxonomy" id="459529"/>
    <lineage>
        <taxon>Bacteria</taxon>
        <taxon>Pseudomonadati</taxon>
        <taxon>Bacteroidota</taxon>
        <taxon>Sphingobacteriia</taxon>
        <taxon>Sphingobacteriales</taxon>
        <taxon>Sphingobacteriaceae</taxon>
        <taxon>Sphingobacterium</taxon>
    </lineage>
</organism>
<evidence type="ECO:0000313" key="2">
    <source>
        <dbReference type="Proteomes" id="UP000286402"/>
    </source>
</evidence>
<keyword evidence="2" id="KW-1185">Reference proteome</keyword>
<proteinExistence type="predicted"/>
<dbReference type="EMBL" id="MCAQ01000029">
    <property type="protein sequence ID" value="RKF31015.1"/>
    <property type="molecule type" value="Genomic_DNA"/>
</dbReference>
<comment type="caution">
    <text evidence="1">The sequence shown here is derived from an EMBL/GenBank/DDBJ whole genome shotgun (WGS) entry which is preliminary data.</text>
</comment>
<dbReference type="Pfam" id="PF00754">
    <property type="entry name" value="F5_F8_type_C"/>
    <property type="match status" value="1"/>
</dbReference>
<dbReference type="InterPro" id="IPR000421">
    <property type="entry name" value="FA58C"/>
</dbReference>
<dbReference type="PROSITE" id="PS50022">
    <property type="entry name" value="FA58C_3"/>
    <property type="match status" value="1"/>
</dbReference>
<dbReference type="SUPFAM" id="SSF49785">
    <property type="entry name" value="Galactose-binding domain-like"/>
    <property type="match status" value="1"/>
</dbReference>
<reference evidence="1 2" key="1">
    <citation type="submission" date="2016-07" db="EMBL/GenBank/DDBJ databases">
        <title>Genome analysis of Sphingobacterium siyangense T12B17.</title>
        <authorList>
            <person name="Xu D."/>
            <person name="Su Y."/>
            <person name="Zheng S."/>
        </authorList>
    </citation>
    <scope>NUCLEOTIDE SEQUENCE [LARGE SCALE GENOMIC DNA]</scope>
    <source>
        <strain evidence="1 2">T12B17</strain>
    </source>
</reference>
<gene>
    <name evidence="1" type="ORF">BCY89_19030</name>
</gene>
<protein>
    <submittedName>
        <fullName evidence="1">Uncharacterized protein</fullName>
    </submittedName>
</protein>
<dbReference type="InterPro" id="IPR008979">
    <property type="entry name" value="Galactose-bd-like_sf"/>
</dbReference>
<dbReference type="Gene3D" id="2.60.120.260">
    <property type="entry name" value="Galactose-binding domain-like"/>
    <property type="match status" value="1"/>
</dbReference>
<dbReference type="AlphaFoldDB" id="A0A420FDR1"/>
<name>A0A420FDR1_9SPHI</name>
<accession>A0A420FDR1</accession>
<dbReference type="PROSITE" id="PS51257">
    <property type="entry name" value="PROKAR_LIPOPROTEIN"/>
    <property type="match status" value="1"/>
</dbReference>
<dbReference type="RefSeq" id="WP_120336441.1">
    <property type="nucleotide sequence ID" value="NZ_CP070350.1"/>
</dbReference>
<evidence type="ECO:0000313" key="1">
    <source>
        <dbReference type="EMBL" id="RKF31015.1"/>
    </source>
</evidence>
<sequence>MRNLIFNIQKMFWFSMLLFLGACSKPISLTIAEPTDPVADTILASDYPYNLNVIYFVPNNITPNADYEQRLSKIMIEGQNFYKQWMNYWGFGETTFGLLKNAANTKIKIHTIHGPGNSSDYSTDAPIKALVDAYFQQNPQEKTSDHYLIITASNKKYDQGETDDHPIPYYGVGRWCYAVDYPGLKYENLGTPGLVGDKATIYIGGLLHEMGHGINLPHNGPSASQKNNPQFGMTLMGSGNYTYGKSPTFLSFYDAATLNNCQVFSKVNKTFYGAVTTTINSILAKVENNEIVVSGTYTSSVPAKHITFRNILDTDAAGYQSVTFTTLPSGNNSFSVRMPVSEFNVKGNMKYTLQIFFHHENGTNTWNNYAYKFVNDQPIVDFGDRDLLTRTGWSIVGVSSEQSGYAAANALDGNKNSYWHTSWSNATPHPHFIAVKTGANAVTAAGLAIDTRLDNTGNGGKIKDFKIEISNDGANWTQAYTGTMVINGRQYFTFDSPKTFQYFKITSFNDYEGKTFATLAEVNLY</sequence>